<dbReference type="Proteomes" id="UP000276133">
    <property type="component" value="Unassembled WGS sequence"/>
</dbReference>
<organism evidence="1 2">
    <name type="scientific">Brachionus plicatilis</name>
    <name type="common">Marine rotifer</name>
    <name type="synonym">Brachionus muelleri</name>
    <dbReference type="NCBI Taxonomy" id="10195"/>
    <lineage>
        <taxon>Eukaryota</taxon>
        <taxon>Metazoa</taxon>
        <taxon>Spiralia</taxon>
        <taxon>Gnathifera</taxon>
        <taxon>Rotifera</taxon>
        <taxon>Eurotatoria</taxon>
        <taxon>Monogononta</taxon>
        <taxon>Pseudotrocha</taxon>
        <taxon>Ploima</taxon>
        <taxon>Brachionidae</taxon>
        <taxon>Brachionus</taxon>
    </lineage>
</organism>
<name>A0A3M7SNN1_BRAPC</name>
<gene>
    <name evidence="1" type="ORF">BpHYR1_027553</name>
</gene>
<sequence length="130" mass="15731">MIFRIYHHFQGEIFFVSKPIENFVLNRLHLQPENEVFKQSDHFKKFLSFVSFAKILKTLFLSYKMIWYLDKAYITKFARKSIFKIRKTRGKKIKSNILKNFKKHNYSLIGGDQFLICVINNNYMICYVKT</sequence>
<accession>A0A3M7SNN1</accession>
<proteinExistence type="predicted"/>
<dbReference type="EMBL" id="REGN01001057">
    <property type="protein sequence ID" value="RNA37339.1"/>
    <property type="molecule type" value="Genomic_DNA"/>
</dbReference>
<comment type="caution">
    <text evidence="1">The sequence shown here is derived from an EMBL/GenBank/DDBJ whole genome shotgun (WGS) entry which is preliminary data.</text>
</comment>
<evidence type="ECO:0000313" key="2">
    <source>
        <dbReference type="Proteomes" id="UP000276133"/>
    </source>
</evidence>
<evidence type="ECO:0000313" key="1">
    <source>
        <dbReference type="EMBL" id="RNA37339.1"/>
    </source>
</evidence>
<protein>
    <submittedName>
        <fullName evidence="1">Uncharacterized protein</fullName>
    </submittedName>
</protein>
<reference evidence="1 2" key="1">
    <citation type="journal article" date="2018" name="Sci. Rep.">
        <title>Genomic signatures of local adaptation to the degree of environmental predictability in rotifers.</title>
        <authorList>
            <person name="Franch-Gras L."/>
            <person name="Hahn C."/>
            <person name="Garcia-Roger E.M."/>
            <person name="Carmona M.J."/>
            <person name="Serra M."/>
            <person name="Gomez A."/>
        </authorList>
    </citation>
    <scope>NUCLEOTIDE SEQUENCE [LARGE SCALE GENOMIC DNA]</scope>
    <source>
        <strain evidence="1">HYR1</strain>
    </source>
</reference>
<keyword evidence="2" id="KW-1185">Reference proteome</keyword>
<dbReference type="AlphaFoldDB" id="A0A3M7SNN1"/>